<dbReference type="AlphaFoldDB" id="A0A1F6Y6F9"/>
<gene>
    <name evidence="1" type="ORF">A3G53_01550</name>
</gene>
<dbReference type="Gene3D" id="1.10.600.10">
    <property type="entry name" value="Farnesyl Diphosphate Synthase"/>
    <property type="match status" value="1"/>
</dbReference>
<dbReference type="EMBL" id="MFVU01000015">
    <property type="protein sequence ID" value="OGJ01953.1"/>
    <property type="molecule type" value="Genomic_DNA"/>
</dbReference>
<name>A0A1F6Y6F9_9BACT</name>
<reference evidence="1 2" key="1">
    <citation type="journal article" date="2016" name="Nat. Commun.">
        <title>Thousands of microbial genomes shed light on interconnected biogeochemical processes in an aquifer system.</title>
        <authorList>
            <person name="Anantharaman K."/>
            <person name="Brown C.T."/>
            <person name="Hug L.A."/>
            <person name="Sharon I."/>
            <person name="Castelle C.J."/>
            <person name="Probst A.J."/>
            <person name="Thomas B.C."/>
            <person name="Singh A."/>
            <person name="Wilkins M.J."/>
            <person name="Karaoz U."/>
            <person name="Brodie E.L."/>
            <person name="Williams K.H."/>
            <person name="Hubbard S.S."/>
            <person name="Banfield J.F."/>
        </authorList>
    </citation>
    <scope>NUCLEOTIDE SEQUENCE [LARGE SCALE GENOMIC DNA]</scope>
</reference>
<organism evidence="1 2">
    <name type="scientific">Candidatus Nomurabacteria bacterium RIFCSPLOWO2_12_FULL_44_11</name>
    <dbReference type="NCBI Taxonomy" id="1801796"/>
    <lineage>
        <taxon>Bacteria</taxon>
        <taxon>Candidatus Nomuraibacteriota</taxon>
    </lineage>
</organism>
<evidence type="ECO:0000313" key="2">
    <source>
        <dbReference type="Proteomes" id="UP000178645"/>
    </source>
</evidence>
<sequence>MKIKSLETLAAEHAKKERISQLNSEVAEFASVREDVFNQMLERGKPEYKWFILGIRILRRLSGSFERSHLMENYYIAMRFVDDVADGDVPLPDGYASSADYVQQKIDNLTARGLPKDKVDELFKLCFKLAKEAGFDISEETVDILESLLFDAKRKGTHQIFSGQELYDHFYKLDIRGVIGGALKACGESPEHFSAIQPLGEADRIYYNLRDLKEDLKAGLVNISAEDCERLDITIDTLKSRKYKNHPGVLQWCKEQAKKGLTLIEEYQKRKKDIHLQVLIDVALKLAFEAKAKAFMADVAQGNLKRVFDRHA</sequence>
<dbReference type="Proteomes" id="UP000178645">
    <property type="component" value="Unassembled WGS sequence"/>
</dbReference>
<evidence type="ECO:0000313" key="1">
    <source>
        <dbReference type="EMBL" id="OGJ01953.1"/>
    </source>
</evidence>
<comment type="caution">
    <text evidence="1">The sequence shown here is derived from an EMBL/GenBank/DDBJ whole genome shotgun (WGS) entry which is preliminary data.</text>
</comment>
<accession>A0A1F6Y6F9</accession>
<proteinExistence type="predicted"/>
<dbReference type="InterPro" id="IPR008949">
    <property type="entry name" value="Isoprenoid_synthase_dom_sf"/>
</dbReference>
<protein>
    <submittedName>
        <fullName evidence="1">Uncharacterized protein</fullName>
    </submittedName>
</protein>
<dbReference type="SUPFAM" id="SSF48576">
    <property type="entry name" value="Terpenoid synthases"/>
    <property type="match status" value="1"/>
</dbReference>